<comment type="similarity">
    <text evidence="2">Belongs to the RecN family.</text>
</comment>
<dbReference type="AlphaFoldDB" id="A0A089VKR8"/>
<evidence type="ECO:0000256" key="1">
    <source>
        <dbReference type="ARBA" id="ARBA00003618"/>
    </source>
</evidence>
<dbReference type="Pfam" id="PF13476">
    <property type="entry name" value="AAA_23"/>
    <property type="match status" value="1"/>
</dbReference>
<feature type="non-terminal residue" evidence="10">
    <location>
        <position position="561"/>
    </location>
</feature>
<comment type="function">
    <text evidence="1">May be involved in recombinational repair of damaged DNA.</text>
</comment>
<protein>
    <recommendedName>
        <fullName evidence="3">DNA repair protein RecN</fullName>
    </recommendedName>
    <alternativeName>
        <fullName evidence="8">Recombination protein N</fullName>
    </alternativeName>
</protein>
<evidence type="ECO:0000259" key="9">
    <source>
        <dbReference type="Pfam" id="PF13476"/>
    </source>
</evidence>
<dbReference type="SUPFAM" id="SSF52540">
    <property type="entry name" value="P-loop containing nucleoside triphosphate hydrolases"/>
    <property type="match status" value="2"/>
</dbReference>
<evidence type="ECO:0000313" key="10">
    <source>
        <dbReference type="EMBL" id="AIR76390.1"/>
    </source>
</evidence>
<name>A0A089VKR8_9GAMM</name>
<proteinExistence type="inferred from homology"/>
<evidence type="ECO:0000256" key="6">
    <source>
        <dbReference type="ARBA" id="ARBA00022840"/>
    </source>
</evidence>
<keyword evidence="7" id="KW-0234">DNA repair</keyword>
<evidence type="ECO:0000256" key="7">
    <source>
        <dbReference type="ARBA" id="ARBA00023204"/>
    </source>
</evidence>
<dbReference type="NCBIfam" id="TIGR00634">
    <property type="entry name" value="recN"/>
    <property type="match status" value="1"/>
</dbReference>
<keyword evidence="6" id="KW-0067">ATP-binding</keyword>
<dbReference type="FunFam" id="3.40.50.300:FF:000356">
    <property type="entry name" value="DNA repair protein RecN"/>
    <property type="match status" value="1"/>
</dbReference>
<evidence type="ECO:0000256" key="5">
    <source>
        <dbReference type="ARBA" id="ARBA00022763"/>
    </source>
</evidence>
<dbReference type="GO" id="GO:0005524">
    <property type="term" value="F:ATP binding"/>
    <property type="evidence" value="ECO:0007669"/>
    <property type="project" value="UniProtKB-KW"/>
</dbReference>
<evidence type="ECO:0000256" key="2">
    <source>
        <dbReference type="ARBA" id="ARBA00009441"/>
    </source>
</evidence>
<organism evidence="10">
    <name type="scientific">Thorsellia kandunguensis</name>
    <dbReference type="NCBI Taxonomy" id="1549889"/>
    <lineage>
        <taxon>Bacteria</taxon>
        <taxon>Pseudomonadati</taxon>
        <taxon>Pseudomonadota</taxon>
        <taxon>Gammaproteobacteria</taxon>
        <taxon>Enterobacterales</taxon>
        <taxon>Thorselliaceae</taxon>
        <taxon>Thorsellia</taxon>
    </lineage>
</organism>
<dbReference type="PIRSF" id="PIRSF003128">
    <property type="entry name" value="RecN"/>
    <property type="match status" value="1"/>
</dbReference>
<dbReference type="CDD" id="cd03241">
    <property type="entry name" value="ABC_RecN"/>
    <property type="match status" value="2"/>
</dbReference>
<dbReference type="GO" id="GO:0006310">
    <property type="term" value="P:DNA recombination"/>
    <property type="evidence" value="ECO:0007669"/>
    <property type="project" value="InterPro"/>
</dbReference>
<keyword evidence="4" id="KW-0547">Nucleotide-binding</keyword>
<evidence type="ECO:0000256" key="4">
    <source>
        <dbReference type="ARBA" id="ARBA00022741"/>
    </source>
</evidence>
<dbReference type="GO" id="GO:0006302">
    <property type="term" value="P:double-strand break repair"/>
    <property type="evidence" value="ECO:0007669"/>
    <property type="project" value="InterPro"/>
</dbReference>
<dbReference type="PANTHER" id="PTHR11059:SF0">
    <property type="entry name" value="DNA REPAIR PROTEIN RECN"/>
    <property type="match status" value="1"/>
</dbReference>
<dbReference type="InterPro" id="IPR027417">
    <property type="entry name" value="P-loop_NTPase"/>
</dbReference>
<gene>
    <name evidence="10" type="primary">recN</name>
</gene>
<evidence type="ECO:0000256" key="3">
    <source>
        <dbReference type="ARBA" id="ARBA00021315"/>
    </source>
</evidence>
<dbReference type="PANTHER" id="PTHR11059">
    <property type="entry name" value="DNA REPAIR PROTEIN RECN"/>
    <property type="match status" value="1"/>
</dbReference>
<dbReference type="InterPro" id="IPR004604">
    <property type="entry name" value="DNA_recomb/repair_RecN"/>
</dbReference>
<reference evidence="10" key="1">
    <citation type="journal article" date="2015" name="Int. J. Syst. Evol. Microbiol.">
        <title>Proposal of Thorsellia kenyensis sp. nov. and Thorsellia kandunguensis sp. nov., isolated from larvae of Anopheles arabiensis, as members of the family Thorselliaceae fam. nov.</title>
        <authorList>
            <person name="Kampfer P."/>
            <person name="Glaeser S.P."/>
            <person name="Nilsson L.K."/>
            <person name="Eberhard T."/>
            <person name="Hakansson S."/>
            <person name="Guy L."/>
            <person name="Roos S."/>
            <person name="Busse H.J."/>
            <person name="Terenius O."/>
        </authorList>
    </citation>
    <scope>NUCLEOTIDE SEQUENCE</scope>
    <source>
        <strain evidence="10">W5.1.1</strain>
    </source>
</reference>
<evidence type="ECO:0000256" key="8">
    <source>
        <dbReference type="ARBA" id="ARBA00033408"/>
    </source>
</evidence>
<dbReference type="NCBIfam" id="NF008121">
    <property type="entry name" value="PRK10869.1"/>
    <property type="match status" value="1"/>
</dbReference>
<dbReference type="InterPro" id="IPR038729">
    <property type="entry name" value="Rad50/SbcC_AAA"/>
</dbReference>
<feature type="domain" description="Rad50/SbcC-type AAA" evidence="9">
    <location>
        <begin position="4"/>
        <end position="257"/>
    </location>
</feature>
<dbReference type="GO" id="GO:0009432">
    <property type="term" value="P:SOS response"/>
    <property type="evidence" value="ECO:0007669"/>
    <property type="project" value="TreeGrafter"/>
</dbReference>
<sequence>MLIQLNIQNFAIVDNLEIDFKKGMTAITGETGAGKSIAIDALGLCLGNRVEGHIVRSGANKADLSARFSVVNNQEAIAWLKAHELDDDNSKECIVRRVVSEEGRSKGFINGTPVPLSQLREIGELLIQIHGQHAHQTLLKNDNQRNLLDAYLDSPELIKSMKDAYKVWSDSCKALSKHQKLASERLARAELLSYQLEELEEFSPVKGEYEENDNEYKRLSNCGDLLLTSQNAINLLQDDEQVNITQLLNKTKQQIHSISKFDKTFDNILTLLEEADIQLNEACDELRHYANNLEMDPQKLYEIEKRLSKQLQLARKHQVAPEALPDYYQQLKLESEQFKSQEEDQTALVKIIDEQYKQVLLCASNLNQARRKAAEELGAKITESIKALAMPHGQFEILIAHESEYLSSHGADKIEFVVTTNPGQPLDSLAKVASGGELSRMSLAIQVITAQKMAMPALIFDEVDVGISGPTAAIVGKLLRQLGTTTQVLCVTHLPQVAAGAHHHFYVNKVVEKNENDVMMTSTHMQPLDKKGRLNELARLLGGTQITENTIANAKELMNSF</sequence>
<dbReference type="GO" id="GO:0016887">
    <property type="term" value="F:ATP hydrolysis activity"/>
    <property type="evidence" value="ECO:0007669"/>
    <property type="project" value="InterPro"/>
</dbReference>
<dbReference type="GO" id="GO:0043590">
    <property type="term" value="C:bacterial nucleoid"/>
    <property type="evidence" value="ECO:0007669"/>
    <property type="project" value="TreeGrafter"/>
</dbReference>
<dbReference type="FunFam" id="3.40.50.300:FF:000319">
    <property type="entry name" value="DNA repair protein RecN"/>
    <property type="match status" value="1"/>
</dbReference>
<keyword evidence="5" id="KW-0227">DNA damage</keyword>
<accession>A0A089VKR8</accession>
<dbReference type="Gene3D" id="3.40.50.300">
    <property type="entry name" value="P-loop containing nucleotide triphosphate hydrolases"/>
    <property type="match status" value="2"/>
</dbReference>
<dbReference type="EMBL" id="KM350524">
    <property type="protein sequence ID" value="AIR76390.1"/>
    <property type="molecule type" value="Genomic_DNA"/>
</dbReference>